<keyword evidence="2" id="KW-0507">mRNA processing</keyword>
<feature type="region of interest" description="Disordered" evidence="7">
    <location>
        <begin position="708"/>
        <end position="781"/>
    </location>
</feature>
<keyword evidence="9" id="KW-1185">Reference proteome</keyword>
<dbReference type="Pfam" id="PF23241">
    <property type="entry name" value="HAT_PRP39_C"/>
    <property type="match status" value="1"/>
</dbReference>
<evidence type="ECO:0008006" key="10">
    <source>
        <dbReference type="Google" id="ProtNLM"/>
    </source>
</evidence>
<evidence type="ECO:0000256" key="4">
    <source>
        <dbReference type="ARBA" id="ARBA00023187"/>
    </source>
</evidence>
<evidence type="ECO:0000256" key="2">
    <source>
        <dbReference type="ARBA" id="ARBA00022664"/>
    </source>
</evidence>
<evidence type="ECO:0000256" key="7">
    <source>
        <dbReference type="SAM" id="MobiDB-lite"/>
    </source>
</evidence>
<dbReference type="FunFam" id="1.25.40.10:FF:000064">
    <property type="entry name" value="Putative pre-mrna-processing factor 39"/>
    <property type="match status" value="1"/>
</dbReference>
<dbReference type="Proteomes" id="UP001151287">
    <property type="component" value="Unassembled WGS sequence"/>
</dbReference>
<dbReference type="EMBL" id="JAMQYH010000001">
    <property type="protein sequence ID" value="KAJ1704510.1"/>
    <property type="molecule type" value="Genomic_DNA"/>
</dbReference>
<dbReference type="AlphaFoldDB" id="A0A9Q0D366"/>
<dbReference type="FunFam" id="1.25.40.10:FF:000159">
    <property type="entry name" value="Tetratricopeptide repeat (TPR)-like superfamily protein"/>
    <property type="match status" value="1"/>
</dbReference>
<dbReference type="SMART" id="SM00386">
    <property type="entry name" value="HAT"/>
    <property type="match status" value="5"/>
</dbReference>
<dbReference type="InterPro" id="IPR059164">
    <property type="entry name" value="HAT_PRP39_C"/>
</dbReference>
<dbReference type="GO" id="GO:0030627">
    <property type="term" value="F:pre-mRNA 5'-splice site binding"/>
    <property type="evidence" value="ECO:0007669"/>
    <property type="project" value="TreeGrafter"/>
</dbReference>
<dbReference type="Gene3D" id="1.25.40.10">
    <property type="entry name" value="Tetratricopeptide repeat domain"/>
    <property type="match status" value="2"/>
</dbReference>
<comment type="subcellular location">
    <subcellularLocation>
        <location evidence="1">Nucleus</location>
    </subcellularLocation>
</comment>
<dbReference type="PANTHER" id="PTHR17204:SF26">
    <property type="entry name" value="PRE-MRNA-PROCESSING FACTOR 39-2"/>
    <property type="match status" value="1"/>
</dbReference>
<dbReference type="PANTHER" id="PTHR17204">
    <property type="entry name" value="PRE-MRNA PROCESSING PROTEIN PRP39-RELATED"/>
    <property type="match status" value="1"/>
</dbReference>
<organism evidence="8 9">
    <name type="scientific">Rhynchospora breviuscula</name>
    <dbReference type="NCBI Taxonomy" id="2022672"/>
    <lineage>
        <taxon>Eukaryota</taxon>
        <taxon>Viridiplantae</taxon>
        <taxon>Streptophyta</taxon>
        <taxon>Embryophyta</taxon>
        <taxon>Tracheophyta</taxon>
        <taxon>Spermatophyta</taxon>
        <taxon>Magnoliopsida</taxon>
        <taxon>Liliopsida</taxon>
        <taxon>Poales</taxon>
        <taxon>Cyperaceae</taxon>
        <taxon>Cyperoideae</taxon>
        <taxon>Rhynchosporeae</taxon>
        <taxon>Rhynchospora</taxon>
    </lineage>
</organism>
<keyword evidence="5" id="KW-0539">Nucleus</keyword>
<accession>A0A9Q0D366</accession>
<feature type="compositionally biased region" description="Polar residues" evidence="7">
    <location>
        <begin position="753"/>
        <end position="781"/>
    </location>
</feature>
<feature type="compositionally biased region" description="Polar residues" evidence="7">
    <location>
        <begin position="723"/>
        <end position="736"/>
    </location>
</feature>
<feature type="compositionally biased region" description="Polar residues" evidence="7">
    <location>
        <begin position="932"/>
        <end position="942"/>
    </location>
</feature>
<dbReference type="GO" id="GO:0005685">
    <property type="term" value="C:U1 snRNP"/>
    <property type="evidence" value="ECO:0007669"/>
    <property type="project" value="TreeGrafter"/>
</dbReference>
<dbReference type="InterPro" id="IPR003107">
    <property type="entry name" value="HAT"/>
</dbReference>
<dbReference type="GO" id="GO:0000243">
    <property type="term" value="C:commitment complex"/>
    <property type="evidence" value="ECO:0007669"/>
    <property type="project" value="TreeGrafter"/>
</dbReference>
<feature type="region of interest" description="Disordered" evidence="7">
    <location>
        <begin position="906"/>
        <end position="942"/>
    </location>
</feature>
<name>A0A9Q0D366_9POAL</name>
<dbReference type="InterPro" id="IPR011990">
    <property type="entry name" value="TPR-like_helical_dom_sf"/>
</dbReference>
<dbReference type="SUPFAM" id="SSF48452">
    <property type="entry name" value="TPR-like"/>
    <property type="match status" value="2"/>
</dbReference>
<proteinExistence type="inferred from homology"/>
<evidence type="ECO:0000256" key="5">
    <source>
        <dbReference type="ARBA" id="ARBA00023242"/>
    </source>
</evidence>
<keyword evidence="4" id="KW-0508">mRNA splicing</keyword>
<dbReference type="GO" id="GO:0000395">
    <property type="term" value="P:mRNA 5'-splice site recognition"/>
    <property type="evidence" value="ECO:0007669"/>
    <property type="project" value="TreeGrafter"/>
</dbReference>
<keyword evidence="3" id="KW-0677">Repeat</keyword>
<reference evidence="8" key="1">
    <citation type="journal article" date="2022" name="Cell">
        <title>Repeat-based holocentromeres influence genome architecture and karyotype evolution.</title>
        <authorList>
            <person name="Hofstatter P.G."/>
            <person name="Thangavel G."/>
            <person name="Lux T."/>
            <person name="Neumann P."/>
            <person name="Vondrak T."/>
            <person name="Novak P."/>
            <person name="Zhang M."/>
            <person name="Costa L."/>
            <person name="Castellani M."/>
            <person name="Scott A."/>
            <person name="Toegelov H."/>
            <person name="Fuchs J."/>
            <person name="Mata-Sucre Y."/>
            <person name="Dias Y."/>
            <person name="Vanzela A.L.L."/>
            <person name="Huettel B."/>
            <person name="Almeida C.C.S."/>
            <person name="Simkova H."/>
            <person name="Souza G."/>
            <person name="Pedrosa-Harand A."/>
            <person name="Macas J."/>
            <person name="Mayer K.F.X."/>
            <person name="Houben A."/>
            <person name="Marques A."/>
        </authorList>
    </citation>
    <scope>NUCLEOTIDE SEQUENCE</scope>
    <source>
        <strain evidence="8">RhyBre1mFocal</strain>
    </source>
</reference>
<dbReference type="GO" id="GO:0071004">
    <property type="term" value="C:U2-type prespliceosome"/>
    <property type="evidence" value="ECO:0007669"/>
    <property type="project" value="TreeGrafter"/>
</dbReference>
<dbReference type="OrthoDB" id="10265668at2759"/>
<evidence type="ECO:0000256" key="6">
    <source>
        <dbReference type="ARBA" id="ARBA00038019"/>
    </source>
</evidence>
<evidence type="ECO:0000256" key="1">
    <source>
        <dbReference type="ARBA" id="ARBA00004123"/>
    </source>
</evidence>
<gene>
    <name evidence="8" type="ORF">LUZ63_004289</name>
</gene>
<sequence>MEEEESTSASADIDNAAASAHSLDTSNYYPVEKLRDVLDAASTDFHELLSLIRQVEHSFPNDIGAINLIYDKFLAEYPSCYASWIKYGAHKLRLCGPHEVVQVYERALKALTFSVDLWCNYCTFAVLMFEDPSDVRRLFERALSFVGKDYLCHQIWDKYIEFEYSHKQWHRLANIYINILKFPTKKLHVYFESFKKLTTLLEEEASIQGFDLASPSDPNQNGERVEVLEISDISSVVQGFVDADSHKVDIDTIKNYLWAGAKLYRRSCEIEENIVIYEGNITRHYFHVKPLDDSQLQNWHQYLNFVETQGDFDWMVKLYERCLIPCANYPEFWIRYMDFVYSQGGREITNSALDRSPPSFHKKVPSYRMYCAMLKEEMGDSLGARSLLLHGFSRFSSNYIKYICREANSERRKGNMKGAFQLYENEIEVAIEKKNLEVAANLYLNFAQFSFVATGSKEAAREIFVKGIKQMPCKSIIKGLIRFEMAHGGASQIPFLDLIVSNAIESQIDGSAPLSYEERKEISMLFFDFVDLYGETAQIRKAWARHCVLFPIELRSLFAHNNSTSNDRAKLEKNMEKNYSSPNRIPLDLDEAKLGGEEVVLQPNFESTVLLGAEQGEELAKEGENLPEQCSFREIEIPESKTSPAVIAHDYNHNINNGQGNPSNVEKTDLVRANIEPESIEQKPDRSSQATPITISTEVSRMCEQVGMQTPPEMTPGQALPISGQSLFRPSSSVQGKHSESEMESDQAFPVSHSKQTRSNNSMPTSPLQDTSQSSLASPQRSQILPTEVFAQSLNGGVQSGQDPSQMWQYNQQQLQQMYYYLQLQQQQLQQQILQQNQVQTSLSSPNNTLQEKQQQLQKQMMYYQQMYQMYLQQSMQVQQQQHWFQFQQQQMALAGAPYSQHPMMSSQFANSLQQQQQCVPGKEMPQDKEQSGSSDPATPIK</sequence>
<dbReference type="Pfam" id="PF23240">
    <property type="entry name" value="HAT_PRP39_N"/>
    <property type="match status" value="1"/>
</dbReference>
<evidence type="ECO:0000256" key="3">
    <source>
        <dbReference type="ARBA" id="ARBA00022737"/>
    </source>
</evidence>
<protein>
    <recommendedName>
        <fullName evidence="10">Pre-mRNA-processing factor 39</fullName>
    </recommendedName>
</protein>
<comment type="similarity">
    <text evidence="6">Belongs to the PRP39 family.</text>
</comment>
<evidence type="ECO:0000313" key="8">
    <source>
        <dbReference type="EMBL" id="KAJ1704510.1"/>
    </source>
</evidence>
<evidence type="ECO:0000313" key="9">
    <source>
        <dbReference type="Proteomes" id="UP001151287"/>
    </source>
</evidence>
<comment type="caution">
    <text evidence="8">The sequence shown here is derived from an EMBL/GenBank/DDBJ whole genome shotgun (WGS) entry which is preliminary data.</text>
</comment>